<dbReference type="PANTHER" id="PTHR34272:SF1">
    <property type="entry name" value="EXPRESSED PROTEIN"/>
    <property type="match status" value="1"/>
</dbReference>
<feature type="compositionally biased region" description="Basic and acidic residues" evidence="1">
    <location>
        <begin position="1"/>
        <end position="21"/>
    </location>
</feature>
<reference evidence="3" key="1">
    <citation type="journal article" date="2019" name="Toxins">
        <title>Detection of Abrin-Like and Prepropulchellin-Like Toxin Genes and Transcripts Using Whole Genome Sequencing and Full-Length Transcript Sequencing of Abrus precatorius.</title>
        <authorList>
            <person name="Hovde B.T."/>
            <person name="Daligault H.E."/>
            <person name="Hanschen E.R."/>
            <person name="Kunde Y.A."/>
            <person name="Johnson M.B."/>
            <person name="Starkenburg S.R."/>
            <person name="Johnson S.L."/>
        </authorList>
    </citation>
    <scope>NUCLEOTIDE SEQUENCE [LARGE SCALE GENOMIC DNA]</scope>
</reference>
<dbReference type="RefSeq" id="XP_027342990.1">
    <property type="nucleotide sequence ID" value="XM_027487189.1"/>
</dbReference>
<dbReference type="KEGG" id="aprc:113855550"/>
<sequence length="219" mass="25305">MDNFSDKEKEHKNMSSEEGRDLLALSLSNNQSTLSSSTSTSAKISSRSRGNRRSTEQKGKIITPPFPWAKDQRATVYSSKELLQKNIFTITGMVHCKSCERKFELGFDLQEKLIELRQFIQRNKATMHDRAPRVWVSPVLPKCEFCGEENSAKPFFGDTKKKAINWLFLLLGQMLGCCTLNQLKYFCKHNRRHRTGAKDRLLYSTYVQLCKQLAPEWFP</sequence>
<dbReference type="Proteomes" id="UP000694853">
    <property type="component" value="Unplaced"/>
</dbReference>
<dbReference type="AlphaFoldDB" id="A0A8B8KGP5"/>
<protein>
    <submittedName>
        <fullName evidence="4">Uncharacterized protein LOC113855550</fullName>
    </submittedName>
</protein>
<dbReference type="InterPro" id="IPR055513">
    <property type="entry name" value="DUF7086"/>
</dbReference>
<reference evidence="4" key="2">
    <citation type="submission" date="2025-08" db="UniProtKB">
        <authorList>
            <consortium name="RefSeq"/>
        </authorList>
    </citation>
    <scope>IDENTIFICATION</scope>
    <source>
        <tissue evidence="4">Young leaves</tissue>
    </source>
</reference>
<feature type="region of interest" description="Disordered" evidence="1">
    <location>
        <begin position="1"/>
        <end position="65"/>
    </location>
</feature>
<dbReference type="GeneID" id="113855550"/>
<evidence type="ECO:0000259" key="2">
    <source>
        <dbReference type="Pfam" id="PF23324"/>
    </source>
</evidence>
<gene>
    <name evidence="4" type="primary">LOC113855550</name>
</gene>
<evidence type="ECO:0000313" key="3">
    <source>
        <dbReference type="Proteomes" id="UP000694853"/>
    </source>
</evidence>
<keyword evidence="3" id="KW-1185">Reference proteome</keyword>
<organism evidence="3 4">
    <name type="scientific">Abrus precatorius</name>
    <name type="common">Indian licorice</name>
    <name type="synonym">Glycine abrus</name>
    <dbReference type="NCBI Taxonomy" id="3816"/>
    <lineage>
        <taxon>Eukaryota</taxon>
        <taxon>Viridiplantae</taxon>
        <taxon>Streptophyta</taxon>
        <taxon>Embryophyta</taxon>
        <taxon>Tracheophyta</taxon>
        <taxon>Spermatophyta</taxon>
        <taxon>Magnoliopsida</taxon>
        <taxon>eudicotyledons</taxon>
        <taxon>Gunneridae</taxon>
        <taxon>Pentapetalae</taxon>
        <taxon>rosids</taxon>
        <taxon>fabids</taxon>
        <taxon>Fabales</taxon>
        <taxon>Fabaceae</taxon>
        <taxon>Papilionoideae</taxon>
        <taxon>50 kb inversion clade</taxon>
        <taxon>NPAAA clade</taxon>
        <taxon>indigoferoid/millettioid clade</taxon>
        <taxon>Abreae</taxon>
        <taxon>Abrus</taxon>
    </lineage>
</organism>
<evidence type="ECO:0000256" key="1">
    <source>
        <dbReference type="SAM" id="MobiDB-lite"/>
    </source>
</evidence>
<feature type="compositionally biased region" description="Low complexity" evidence="1">
    <location>
        <begin position="22"/>
        <end position="48"/>
    </location>
</feature>
<name>A0A8B8KGP5_ABRPR</name>
<dbReference type="OrthoDB" id="1900495at2759"/>
<evidence type="ECO:0000313" key="4">
    <source>
        <dbReference type="RefSeq" id="XP_027342990.1"/>
    </source>
</evidence>
<feature type="domain" description="DUF7086" evidence="2">
    <location>
        <begin position="80"/>
        <end position="213"/>
    </location>
</feature>
<dbReference type="PANTHER" id="PTHR34272">
    <property type="entry name" value="EXPRESSED PROTEIN"/>
    <property type="match status" value="1"/>
</dbReference>
<accession>A0A8B8KGP5</accession>
<proteinExistence type="predicted"/>
<dbReference type="Pfam" id="PF23324">
    <property type="entry name" value="DUF7086"/>
    <property type="match status" value="1"/>
</dbReference>